<organism evidence="2 3">
    <name type="scientific">Drosophila willistoni</name>
    <name type="common">Fruit fly</name>
    <dbReference type="NCBI Taxonomy" id="7260"/>
    <lineage>
        <taxon>Eukaryota</taxon>
        <taxon>Metazoa</taxon>
        <taxon>Ecdysozoa</taxon>
        <taxon>Arthropoda</taxon>
        <taxon>Hexapoda</taxon>
        <taxon>Insecta</taxon>
        <taxon>Pterygota</taxon>
        <taxon>Neoptera</taxon>
        <taxon>Endopterygota</taxon>
        <taxon>Diptera</taxon>
        <taxon>Brachycera</taxon>
        <taxon>Muscomorpha</taxon>
        <taxon>Ephydroidea</taxon>
        <taxon>Drosophilidae</taxon>
        <taxon>Drosophila</taxon>
        <taxon>Sophophora</taxon>
    </lineage>
</organism>
<name>B4NNB9_DROWI</name>
<dbReference type="OMA" id="QILATQC"/>
<dbReference type="eggNOG" id="ENOG502T9F7">
    <property type="taxonomic scope" value="Eukaryota"/>
</dbReference>
<feature type="region of interest" description="Disordered" evidence="1">
    <location>
        <begin position="24"/>
        <end position="50"/>
    </location>
</feature>
<feature type="region of interest" description="Disordered" evidence="1">
    <location>
        <begin position="190"/>
        <end position="209"/>
    </location>
</feature>
<dbReference type="PhylomeDB" id="B4NNB9"/>
<dbReference type="InParanoid" id="B4NNB9"/>
<dbReference type="EMBL" id="CH964282">
    <property type="protein sequence ID" value="EDW85858.1"/>
    <property type="molecule type" value="Genomic_DNA"/>
</dbReference>
<dbReference type="KEGG" id="dwi:6652176"/>
<feature type="compositionally biased region" description="Low complexity" evidence="1">
    <location>
        <begin position="190"/>
        <end position="200"/>
    </location>
</feature>
<sequence length="252" mass="28265">MSYAAAVETSAPLPSEYNVKVTITPRVKKSPKSSQAQSKTKVQSQRIKPMDTRFSIFDVEQPKPHIILVDPKQFRPDQTMKLVTKKGRKPKKSKPNNQKKGRTSQLAAGASTHPPGKLTHKCIQINETPKESPTVKKKRLSASIVVSAPEIQLSEQPNNASHCIFPDDISYLGHHQQRLQLILERQIGSGSSISSPQIGSRALQPSRDKPRPMELVHLDMNKFRRLQLESAALLAQNRSMLCRWMHSDQLIS</sequence>
<dbReference type="AlphaFoldDB" id="B4NNB9"/>
<gene>
    <name evidence="2" type="primary">Dwil\GK23287</name>
    <name evidence="2" type="ORF">Dwil_GK23287</name>
</gene>
<evidence type="ECO:0000313" key="2">
    <source>
        <dbReference type="EMBL" id="EDW85858.1"/>
    </source>
</evidence>
<feature type="region of interest" description="Disordered" evidence="1">
    <location>
        <begin position="72"/>
        <end position="119"/>
    </location>
</feature>
<reference evidence="2 3" key="1">
    <citation type="journal article" date="2007" name="Nature">
        <title>Evolution of genes and genomes on the Drosophila phylogeny.</title>
        <authorList>
            <consortium name="Drosophila 12 Genomes Consortium"/>
            <person name="Clark A.G."/>
            <person name="Eisen M.B."/>
            <person name="Smith D.R."/>
            <person name="Bergman C.M."/>
            <person name="Oliver B."/>
            <person name="Markow T.A."/>
            <person name="Kaufman T.C."/>
            <person name="Kellis M."/>
            <person name="Gelbart W."/>
            <person name="Iyer V.N."/>
            <person name="Pollard D.A."/>
            <person name="Sackton T.B."/>
            <person name="Larracuente A.M."/>
            <person name="Singh N.D."/>
            <person name="Abad J.P."/>
            <person name="Abt D.N."/>
            <person name="Adryan B."/>
            <person name="Aguade M."/>
            <person name="Akashi H."/>
            <person name="Anderson W.W."/>
            <person name="Aquadro C.F."/>
            <person name="Ardell D.H."/>
            <person name="Arguello R."/>
            <person name="Artieri C.G."/>
            <person name="Barbash D.A."/>
            <person name="Barker D."/>
            <person name="Barsanti P."/>
            <person name="Batterham P."/>
            <person name="Batzoglou S."/>
            <person name="Begun D."/>
            <person name="Bhutkar A."/>
            <person name="Blanco E."/>
            <person name="Bosak S.A."/>
            <person name="Bradley R.K."/>
            <person name="Brand A.D."/>
            <person name="Brent M.R."/>
            <person name="Brooks A.N."/>
            <person name="Brown R.H."/>
            <person name="Butlin R.K."/>
            <person name="Caggese C."/>
            <person name="Calvi B.R."/>
            <person name="Bernardo de Carvalho A."/>
            <person name="Caspi A."/>
            <person name="Castrezana S."/>
            <person name="Celniker S.E."/>
            <person name="Chang J.L."/>
            <person name="Chapple C."/>
            <person name="Chatterji S."/>
            <person name="Chinwalla A."/>
            <person name="Civetta A."/>
            <person name="Clifton S.W."/>
            <person name="Comeron J.M."/>
            <person name="Costello J.C."/>
            <person name="Coyne J.A."/>
            <person name="Daub J."/>
            <person name="David R.G."/>
            <person name="Delcher A.L."/>
            <person name="Delehaunty K."/>
            <person name="Do C.B."/>
            <person name="Ebling H."/>
            <person name="Edwards K."/>
            <person name="Eickbush T."/>
            <person name="Evans J.D."/>
            <person name="Filipski A."/>
            <person name="Findeiss S."/>
            <person name="Freyhult E."/>
            <person name="Fulton L."/>
            <person name="Fulton R."/>
            <person name="Garcia A.C."/>
            <person name="Gardiner A."/>
            <person name="Garfield D.A."/>
            <person name="Garvin B.E."/>
            <person name="Gibson G."/>
            <person name="Gilbert D."/>
            <person name="Gnerre S."/>
            <person name="Godfrey J."/>
            <person name="Good R."/>
            <person name="Gotea V."/>
            <person name="Gravely B."/>
            <person name="Greenberg A.J."/>
            <person name="Griffiths-Jones S."/>
            <person name="Gross S."/>
            <person name="Guigo R."/>
            <person name="Gustafson E.A."/>
            <person name="Haerty W."/>
            <person name="Hahn M.W."/>
            <person name="Halligan D.L."/>
            <person name="Halpern A.L."/>
            <person name="Halter G.M."/>
            <person name="Han M.V."/>
            <person name="Heger A."/>
            <person name="Hillier L."/>
            <person name="Hinrichs A.S."/>
            <person name="Holmes I."/>
            <person name="Hoskins R.A."/>
            <person name="Hubisz M.J."/>
            <person name="Hultmark D."/>
            <person name="Huntley M.A."/>
            <person name="Jaffe D.B."/>
            <person name="Jagadeeshan S."/>
            <person name="Jeck W.R."/>
            <person name="Johnson J."/>
            <person name="Jones C.D."/>
            <person name="Jordan W.C."/>
            <person name="Karpen G.H."/>
            <person name="Kataoka E."/>
            <person name="Keightley P.D."/>
            <person name="Kheradpour P."/>
            <person name="Kirkness E.F."/>
            <person name="Koerich L.B."/>
            <person name="Kristiansen K."/>
            <person name="Kudrna D."/>
            <person name="Kulathinal R.J."/>
            <person name="Kumar S."/>
            <person name="Kwok R."/>
            <person name="Lander E."/>
            <person name="Langley C.H."/>
            <person name="Lapoint R."/>
            <person name="Lazzaro B.P."/>
            <person name="Lee S.J."/>
            <person name="Levesque L."/>
            <person name="Li R."/>
            <person name="Lin C.F."/>
            <person name="Lin M.F."/>
            <person name="Lindblad-Toh K."/>
            <person name="Llopart A."/>
            <person name="Long M."/>
            <person name="Low L."/>
            <person name="Lozovsky E."/>
            <person name="Lu J."/>
            <person name="Luo M."/>
            <person name="Machado C.A."/>
            <person name="Makalowski W."/>
            <person name="Marzo M."/>
            <person name="Matsuda M."/>
            <person name="Matzkin L."/>
            <person name="McAllister B."/>
            <person name="McBride C.S."/>
            <person name="McKernan B."/>
            <person name="McKernan K."/>
            <person name="Mendez-Lago M."/>
            <person name="Minx P."/>
            <person name="Mollenhauer M.U."/>
            <person name="Montooth K."/>
            <person name="Mount S.M."/>
            <person name="Mu X."/>
            <person name="Myers E."/>
            <person name="Negre B."/>
            <person name="Newfeld S."/>
            <person name="Nielsen R."/>
            <person name="Noor M.A."/>
            <person name="O'Grady P."/>
            <person name="Pachter L."/>
            <person name="Papaceit M."/>
            <person name="Parisi M.J."/>
            <person name="Parisi M."/>
            <person name="Parts L."/>
            <person name="Pedersen J.S."/>
            <person name="Pesole G."/>
            <person name="Phillippy A.M."/>
            <person name="Ponting C.P."/>
            <person name="Pop M."/>
            <person name="Porcelli D."/>
            <person name="Powell J.R."/>
            <person name="Prohaska S."/>
            <person name="Pruitt K."/>
            <person name="Puig M."/>
            <person name="Quesneville H."/>
            <person name="Ram K.R."/>
            <person name="Rand D."/>
            <person name="Rasmussen M.D."/>
            <person name="Reed L.K."/>
            <person name="Reenan R."/>
            <person name="Reily A."/>
            <person name="Remington K.A."/>
            <person name="Rieger T.T."/>
            <person name="Ritchie M.G."/>
            <person name="Robin C."/>
            <person name="Rogers Y.H."/>
            <person name="Rohde C."/>
            <person name="Rozas J."/>
            <person name="Rubenfield M.J."/>
            <person name="Ruiz A."/>
            <person name="Russo S."/>
            <person name="Salzberg S.L."/>
            <person name="Sanchez-Gracia A."/>
            <person name="Saranga D.J."/>
            <person name="Sato H."/>
            <person name="Schaeffer S.W."/>
            <person name="Schatz M.C."/>
            <person name="Schlenke T."/>
            <person name="Schwartz R."/>
            <person name="Segarra C."/>
            <person name="Singh R.S."/>
            <person name="Sirot L."/>
            <person name="Sirota M."/>
            <person name="Sisneros N.B."/>
            <person name="Smith C.D."/>
            <person name="Smith T.F."/>
            <person name="Spieth J."/>
            <person name="Stage D.E."/>
            <person name="Stark A."/>
            <person name="Stephan W."/>
            <person name="Strausberg R.L."/>
            <person name="Strempel S."/>
            <person name="Sturgill D."/>
            <person name="Sutton G."/>
            <person name="Sutton G.G."/>
            <person name="Tao W."/>
            <person name="Teichmann S."/>
            <person name="Tobari Y.N."/>
            <person name="Tomimura Y."/>
            <person name="Tsolas J.M."/>
            <person name="Valente V.L."/>
            <person name="Venter E."/>
            <person name="Venter J.C."/>
            <person name="Vicario S."/>
            <person name="Vieira F.G."/>
            <person name="Vilella A.J."/>
            <person name="Villasante A."/>
            <person name="Walenz B."/>
            <person name="Wang J."/>
            <person name="Wasserman M."/>
            <person name="Watts T."/>
            <person name="Wilson D."/>
            <person name="Wilson R.K."/>
            <person name="Wing R.A."/>
            <person name="Wolfner M.F."/>
            <person name="Wong A."/>
            <person name="Wong G.K."/>
            <person name="Wu C.I."/>
            <person name="Wu G."/>
            <person name="Yamamoto D."/>
            <person name="Yang H.P."/>
            <person name="Yang S.P."/>
            <person name="Yorke J.A."/>
            <person name="Yoshida K."/>
            <person name="Zdobnov E."/>
            <person name="Zhang P."/>
            <person name="Zhang Y."/>
            <person name="Zimin A.V."/>
            <person name="Baldwin J."/>
            <person name="Abdouelleil A."/>
            <person name="Abdulkadir J."/>
            <person name="Abebe A."/>
            <person name="Abera B."/>
            <person name="Abreu J."/>
            <person name="Acer S.C."/>
            <person name="Aftuck L."/>
            <person name="Alexander A."/>
            <person name="An P."/>
            <person name="Anderson E."/>
            <person name="Anderson S."/>
            <person name="Arachi H."/>
            <person name="Azer M."/>
            <person name="Bachantsang P."/>
            <person name="Barry A."/>
            <person name="Bayul T."/>
            <person name="Berlin A."/>
            <person name="Bessette D."/>
            <person name="Bloom T."/>
            <person name="Blye J."/>
            <person name="Boguslavskiy L."/>
            <person name="Bonnet C."/>
            <person name="Boukhgalter B."/>
            <person name="Bourzgui I."/>
            <person name="Brown A."/>
            <person name="Cahill P."/>
            <person name="Channer S."/>
            <person name="Cheshatsang Y."/>
            <person name="Chuda L."/>
            <person name="Citroen M."/>
            <person name="Collymore A."/>
            <person name="Cooke P."/>
            <person name="Costello M."/>
            <person name="D'Aco K."/>
            <person name="Daza R."/>
            <person name="De Haan G."/>
            <person name="DeGray S."/>
            <person name="DeMaso C."/>
            <person name="Dhargay N."/>
            <person name="Dooley K."/>
            <person name="Dooley E."/>
            <person name="Doricent M."/>
            <person name="Dorje P."/>
            <person name="Dorjee K."/>
            <person name="Dupes A."/>
            <person name="Elong R."/>
            <person name="Falk J."/>
            <person name="Farina A."/>
            <person name="Faro S."/>
            <person name="Ferguson D."/>
            <person name="Fisher S."/>
            <person name="Foley C.D."/>
            <person name="Franke A."/>
            <person name="Friedrich D."/>
            <person name="Gadbois L."/>
            <person name="Gearin G."/>
            <person name="Gearin C.R."/>
            <person name="Giannoukos G."/>
            <person name="Goode T."/>
            <person name="Graham J."/>
            <person name="Grandbois E."/>
            <person name="Grewal S."/>
            <person name="Gyaltsen K."/>
            <person name="Hafez N."/>
            <person name="Hagos B."/>
            <person name="Hall J."/>
            <person name="Henson C."/>
            <person name="Hollinger A."/>
            <person name="Honan T."/>
            <person name="Huard M.D."/>
            <person name="Hughes L."/>
            <person name="Hurhula B."/>
            <person name="Husby M.E."/>
            <person name="Kamat A."/>
            <person name="Kanga B."/>
            <person name="Kashin S."/>
            <person name="Khazanovich D."/>
            <person name="Kisner P."/>
            <person name="Lance K."/>
            <person name="Lara M."/>
            <person name="Lee W."/>
            <person name="Lennon N."/>
            <person name="Letendre F."/>
            <person name="LeVine R."/>
            <person name="Lipovsky A."/>
            <person name="Liu X."/>
            <person name="Liu J."/>
            <person name="Liu S."/>
            <person name="Lokyitsang T."/>
            <person name="Lokyitsang Y."/>
            <person name="Lubonja R."/>
            <person name="Lui A."/>
            <person name="MacDonald P."/>
            <person name="Magnisalis V."/>
            <person name="Maru K."/>
            <person name="Matthews C."/>
            <person name="McCusker W."/>
            <person name="McDonough S."/>
            <person name="Mehta T."/>
            <person name="Meldrim J."/>
            <person name="Meneus L."/>
            <person name="Mihai O."/>
            <person name="Mihalev A."/>
            <person name="Mihova T."/>
            <person name="Mittelman R."/>
            <person name="Mlenga V."/>
            <person name="Montmayeur A."/>
            <person name="Mulrain L."/>
            <person name="Navidi A."/>
            <person name="Naylor J."/>
            <person name="Negash T."/>
            <person name="Nguyen T."/>
            <person name="Nguyen N."/>
            <person name="Nicol R."/>
            <person name="Norbu C."/>
            <person name="Norbu N."/>
            <person name="Novod N."/>
            <person name="O'Neill B."/>
            <person name="Osman S."/>
            <person name="Markiewicz E."/>
            <person name="Oyono O.L."/>
            <person name="Patti C."/>
            <person name="Phunkhang P."/>
            <person name="Pierre F."/>
            <person name="Priest M."/>
            <person name="Raghuraman S."/>
            <person name="Rege F."/>
            <person name="Reyes R."/>
            <person name="Rise C."/>
            <person name="Rogov P."/>
            <person name="Ross K."/>
            <person name="Ryan E."/>
            <person name="Settipalli S."/>
            <person name="Shea T."/>
            <person name="Sherpa N."/>
            <person name="Shi L."/>
            <person name="Shih D."/>
            <person name="Sparrow T."/>
            <person name="Spaulding J."/>
            <person name="Stalker J."/>
            <person name="Stange-Thomann N."/>
            <person name="Stavropoulos S."/>
            <person name="Stone C."/>
            <person name="Strader C."/>
            <person name="Tesfaye S."/>
            <person name="Thomson T."/>
            <person name="Thoulutsang Y."/>
            <person name="Thoulutsang D."/>
            <person name="Topham K."/>
            <person name="Topping I."/>
            <person name="Tsamla T."/>
            <person name="Vassiliev H."/>
            <person name="Vo A."/>
            <person name="Wangchuk T."/>
            <person name="Wangdi T."/>
            <person name="Weiand M."/>
            <person name="Wilkinson J."/>
            <person name="Wilson A."/>
            <person name="Yadav S."/>
            <person name="Young G."/>
            <person name="Yu Q."/>
            <person name="Zembek L."/>
            <person name="Zhong D."/>
            <person name="Zimmer A."/>
            <person name="Zwirko Z."/>
            <person name="Jaffe D.B."/>
            <person name="Alvarez P."/>
            <person name="Brockman W."/>
            <person name="Butler J."/>
            <person name="Chin C."/>
            <person name="Gnerre S."/>
            <person name="Grabherr M."/>
            <person name="Kleber M."/>
            <person name="Mauceli E."/>
            <person name="MacCallum I."/>
        </authorList>
    </citation>
    <scope>NUCLEOTIDE SEQUENCE [LARGE SCALE GENOMIC DNA]</scope>
    <source>
        <strain evidence="3">Tucson 14030-0811.24</strain>
    </source>
</reference>
<evidence type="ECO:0000313" key="3">
    <source>
        <dbReference type="Proteomes" id="UP000007798"/>
    </source>
</evidence>
<feature type="compositionally biased region" description="Basic residues" evidence="1">
    <location>
        <begin position="83"/>
        <end position="102"/>
    </location>
</feature>
<dbReference type="Proteomes" id="UP000007798">
    <property type="component" value="Unassembled WGS sequence"/>
</dbReference>
<accession>B4NNB9</accession>
<keyword evidence="3" id="KW-1185">Reference proteome</keyword>
<dbReference type="HOGENOM" id="CLU_061262_0_0_1"/>
<proteinExistence type="predicted"/>
<dbReference type="OrthoDB" id="7871941at2759"/>
<feature type="compositionally biased region" description="Low complexity" evidence="1">
    <location>
        <begin position="32"/>
        <end position="41"/>
    </location>
</feature>
<protein>
    <submittedName>
        <fullName evidence="2">Uncharacterized protein</fullName>
    </submittedName>
</protein>
<evidence type="ECO:0000256" key="1">
    <source>
        <dbReference type="SAM" id="MobiDB-lite"/>
    </source>
</evidence>